<reference evidence="2" key="1">
    <citation type="submission" date="2019-08" db="EMBL/GenBank/DDBJ databases">
        <authorList>
            <person name="Kucharzyk K."/>
            <person name="Murdoch R.W."/>
            <person name="Higgins S."/>
            <person name="Loffler F."/>
        </authorList>
    </citation>
    <scope>NUCLEOTIDE SEQUENCE</scope>
</reference>
<dbReference type="InterPro" id="IPR027417">
    <property type="entry name" value="P-loop_NTPase"/>
</dbReference>
<evidence type="ECO:0000313" key="2">
    <source>
        <dbReference type="EMBL" id="MPM15353.1"/>
    </source>
</evidence>
<accession>A0A644XM78</accession>
<organism evidence="2">
    <name type="scientific">bioreactor metagenome</name>
    <dbReference type="NCBI Taxonomy" id="1076179"/>
    <lineage>
        <taxon>unclassified sequences</taxon>
        <taxon>metagenomes</taxon>
        <taxon>ecological metagenomes</taxon>
    </lineage>
</organism>
<evidence type="ECO:0000259" key="1">
    <source>
        <dbReference type="SMART" id="SM00382"/>
    </source>
</evidence>
<dbReference type="SUPFAM" id="SSF52540">
    <property type="entry name" value="P-loop containing nucleoside triphosphate hydrolases"/>
    <property type="match status" value="1"/>
</dbReference>
<proteinExistence type="predicted"/>
<protein>
    <recommendedName>
        <fullName evidence="1">AAA+ ATPase domain-containing protein</fullName>
    </recommendedName>
</protein>
<feature type="domain" description="AAA+ ATPase" evidence="1">
    <location>
        <begin position="127"/>
        <end position="261"/>
    </location>
</feature>
<name>A0A644XM78_9ZZZZ</name>
<dbReference type="SMART" id="SM00382">
    <property type="entry name" value="AAA"/>
    <property type="match status" value="1"/>
</dbReference>
<sequence>MADIIKEKFSGNVAAEMSTVSSALESFIKDQPMKLSEMQLNGLCELCGLNGLGFIPGILQTAAGLLVGNAAQRIINGKKADPKPAEDQVENKANDAMVVNSGELKNAEFETLPFTGKWHDLIGDPCPGFTCLMFGAPKLGKSTLAIDFGKYLAENFGNTLYVAAEEGIGEQLSDKIKRLGAEHPRLFFADKLPADIGKYGFVFIDSINRAKLNYDALLQLKADYPKISFIYISQVTKDGSYRGSRELEHDVDCVIEVDRIGHARSYGRFAQGGEAEIKFSE</sequence>
<dbReference type="Gene3D" id="3.40.50.300">
    <property type="entry name" value="P-loop containing nucleotide triphosphate hydrolases"/>
    <property type="match status" value="1"/>
</dbReference>
<dbReference type="EMBL" id="VSSQ01002429">
    <property type="protein sequence ID" value="MPM15353.1"/>
    <property type="molecule type" value="Genomic_DNA"/>
</dbReference>
<gene>
    <name evidence="2" type="ORF">SDC9_61722</name>
</gene>
<dbReference type="InterPro" id="IPR003593">
    <property type="entry name" value="AAA+_ATPase"/>
</dbReference>
<comment type="caution">
    <text evidence="2">The sequence shown here is derived from an EMBL/GenBank/DDBJ whole genome shotgun (WGS) entry which is preliminary data.</text>
</comment>
<dbReference type="AlphaFoldDB" id="A0A644XM78"/>